<dbReference type="AlphaFoldDB" id="A0A6P2NSC6"/>
<dbReference type="Proteomes" id="UP000494218">
    <property type="component" value="Unassembled WGS sequence"/>
</dbReference>
<organism evidence="1 2">
    <name type="scientific">Burkholderia lata (strain ATCC 17760 / DSM 23089 / LMG 22485 / NCIMB 9086 / R18194 / 383)</name>
    <dbReference type="NCBI Taxonomy" id="482957"/>
    <lineage>
        <taxon>Bacteria</taxon>
        <taxon>Pseudomonadati</taxon>
        <taxon>Pseudomonadota</taxon>
        <taxon>Betaproteobacteria</taxon>
        <taxon>Burkholderiales</taxon>
        <taxon>Burkholderiaceae</taxon>
        <taxon>Burkholderia</taxon>
        <taxon>Burkholderia cepacia complex</taxon>
    </lineage>
</organism>
<evidence type="ECO:0000313" key="2">
    <source>
        <dbReference type="Proteomes" id="UP000494218"/>
    </source>
</evidence>
<sequence>MAAPIDVINPLSKRQISQVEAALSNLEHRDFCGAPYEADQSPAC</sequence>
<reference evidence="1 2" key="1">
    <citation type="submission" date="2019-09" db="EMBL/GenBank/DDBJ databases">
        <authorList>
            <person name="Depoorter E."/>
        </authorList>
    </citation>
    <scope>NUCLEOTIDE SEQUENCE [LARGE SCALE GENOMIC DNA]</scope>
    <source>
        <strain evidence="1">LMG 23254</strain>
    </source>
</reference>
<accession>A0A6P2NSC6</accession>
<name>A0A6P2NSC6_BURL3</name>
<protein>
    <submittedName>
        <fullName evidence="1">Uncharacterized protein</fullName>
    </submittedName>
</protein>
<gene>
    <name evidence="1" type="ORF">BLA23254_04649</name>
</gene>
<proteinExistence type="predicted"/>
<dbReference type="RefSeq" id="WP_302479473.1">
    <property type="nucleotide sequence ID" value="NZ_CABVPW010000024.1"/>
</dbReference>
<dbReference type="EMBL" id="CABVPW010000024">
    <property type="protein sequence ID" value="VWB97808.1"/>
    <property type="molecule type" value="Genomic_DNA"/>
</dbReference>
<evidence type="ECO:0000313" key="1">
    <source>
        <dbReference type="EMBL" id="VWB97808.1"/>
    </source>
</evidence>